<name>A0A1V4A886_9ACTN</name>
<evidence type="ECO:0008006" key="5">
    <source>
        <dbReference type="Google" id="ProtNLM"/>
    </source>
</evidence>
<proteinExistence type="predicted"/>
<organism evidence="3 4">
    <name type="scientific">Streptomyces tsukubensis</name>
    <dbReference type="NCBI Taxonomy" id="83656"/>
    <lineage>
        <taxon>Bacteria</taxon>
        <taxon>Bacillati</taxon>
        <taxon>Actinomycetota</taxon>
        <taxon>Actinomycetes</taxon>
        <taxon>Kitasatosporales</taxon>
        <taxon>Streptomycetaceae</taxon>
        <taxon>Streptomyces</taxon>
    </lineage>
</organism>
<dbReference type="STRING" id="83656.B1H18_16545"/>
<accession>A0A1V4A886</accession>
<keyword evidence="2" id="KW-0812">Transmembrane</keyword>
<keyword evidence="2" id="KW-0472">Membrane</keyword>
<evidence type="ECO:0000313" key="4">
    <source>
        <dbReference type="Proteomes" id="UP000190539"/>
    </source>
</evidence>
<reference evidence="3 4" key="1">
    <citation type="submission" date="2017-02" db="EMBL/GenBank/DDBJ databases">
        <title>Draft Genome Sequence of Streptomyces tsukubaensis F601, a Producer of the immunosuppressant tacrolimus FK506.</title>
        <authorList>
            <person name="Zong G."/>
            <person name="Zhong C."/>
            <person name="Fu J."/>
            <person name="Qin R."/>
            <person name="Cao G."/>
        </authorList>
    </citation>
    <scope>NUCLEOTIDE SEQUENCE [LARGE SCALE GENOMIC DNA]</scope>
    <source>
        <strain evidence="3 4">F601</strain>
    </source>
</reference>
<dbReference type="RefSeq" id="WP_077968897.1">
    <property type="nucleotide sequence ID" value="NZ_CP045178.1"/>
</dbReference>
<sequence length="245" mass="24380">MKVQERTGAGSRNPAPAQPAVGERLPTPPRERKPALAALAVLLILIGALGATVLVLRAGDRVEVVKTTKDIQAGQAAGADNTTSVMVADDESINYVPIGSLKALSDLQAKATIPKGTVVVGQMFAARAGLPAGKTRVGLSLKEGQYPSGLHNGDRVAAYRVGDTKGSASNTTSGNTGSSGSQAGGGGTQIVDDAQVSKAPDAKGDTDISSGNVSVTVTVDSADAAALTQASSAGEVALVLVPSGN</sequence>
<feature type="transmembrane region" description="Helical" evidence="2">
    <location>
        <begin position="35"/>
        <end position="56"/>
    </location>
</feature>
<keyword evidence="4" id="KW-1185">Reference proteome</keyword>
<feature type="compositionally biased region" description="Low complexity" evidence="1">
    <location>
        <begin position="166"/>
        <end position="181"/>
    </location>
</feature>
<dbReference type="EMBL" id="MVFC01000012">
    <property type="protein sequence ID" value="OON78395.1"/>
    <property type="molecule type" value="Genomic_DNA"/>
</dbReference>
<keyword evidence="2" id="KW-1133">Transmembrane helix</keyword>
<evidence type="ECO:0000313" key="3">
    <source>
        <dbReference type="EMBL" id="OON78395.1"/>
    </source>
</evidence>
<dbReference type="Proteomes" id="UP000190539">
    <property type="component" value="Unassembled WGS sequence"/>
</dbReference>
<feature type="region of interest" description="Disordered" evidence="1">
    <location>
        <begin position="164"/>
        <end position="189"/>
    </location>
</feature>
<dbReference type="AlphaFoldDB" id="A0A1V4A886"/>
<feature type="region of interest" description="Disordered" evidence="1">
    <location>
        <begin position="1"/>
        <end position="29"/>
    </location>
</feature>
<evidence type="ECO:0000256" key="2">
    <source>
        <dbReference type="SAM" id="Phobius"/>
    </source>
</evidence>
<comment type="caution">
    <text evidence="3">The sequence shown here is derived from an EMBL/GenBank/DDBJ whole genome shotgun (WGS) entry which is preliminary data.</text>
</comment>
<dbReference type="OrthoDB" id="3852227at2"/>
<protein>
    <recommendedName>
        <fullName evidence="5">SAF domain-containing protein</fullName>
    </recommendedName>
</protein>
<evidence type="ECO:0000256" key="1">
    <source>
        <dbReference type="SAM" id="MobiDB-lite"/>
    </source>
</evidence>
<gene>
    <name evidence="3" type="ORF">B1H18_16545</name>
</gene>